<dbReference type="InterPro" id="IPR002048">
    <property type="entry name" value="EF_hand_dom"/>
</dbReference>
<comment type="caution">
    <text evidence="2">The sequence shown here is derived from an EMBL/GenBank/DDBJ whole genome shotgun (WGS) entry which is preliminary data.</text>
</comment>
<accession>A0A815ADA3</accession>
<proteinExistence type="predicted"/>
<evidence type="ECO:0000259" key="1">
    <source>
        <dbReference type="PROSITE" id="PS50222"/>
    </source>
</evidence>
<protein>
    <recommendedName>
        <fullName evidence="1">EF-hand domain-containing protein</fullName>
    </recommendedName>
</protein>
<dbReference type="GO" id="GO:0005509">
    <property type="term" value="F:calcium ion binding"/>
    <property type="evidence" value="ECO:0007669"/>
    <property type="project" value="InterPro"/>
</dbReference>
<reference evidence="2" key="1">
    <citation type="submission" date="2021-02" db="EMBL/GenBank/DDBJ databases">
        <authorList>
            <person name="Nowell W R."/>
        </authorList>
    </citation>
    <scope>NUCLEOTIDE SEQUENCE</scope>
</reference>
<sequence>MKGSQATQNEIVQAFHALDTNRSDSIHIDELAAFMPVIIPNGTSQMLFNHITKVDKDNDYSLDFNEFTAFIKKGIGRQLSLGRS</sequence>
<dbReference type="PROSITE" id="PS50222">
    <property type="entry name" value="EF_HAND_2"/>
    <property type="match status" value="1"/>
</dbReference>
<dbReference type="Gene3D" id="1.10.238.10">
    <property type="entry name" value="EF-hand"/>
    <property type="match status" value="1"/>
</dbReference>
<name>A0A815ADA3_9BILA</name>
<dbReference type="CDD" id="cd00051">
    <property type="entry name" value="EFh"/>
    <property type="match status" value="1"/>
</dbReference>
<dbReference type="Proteomes" id="UP000663854">
    <property type="component" value="Unassembled WGS sequence"/>
</dbReference>
<evidence type="ECO:0000313" key="2">
    <source>
        <dbReference type="EMBL" id="CAF1254173.1"/>
    </source>
</evidence>
<dbReference type="EMBL" id="CAJNOH010001831">
    <property type="protein sequence ID" value="CAF1254173.1"/>
    <property type="molecule type" value="Genomic_DNA"/>
</dbReference>
<evidence type="ECO:0000313" key="3">
    <source>
        <dbReference type="Proteomes" id="UP000663854"/>
    </source>
</evidence>
<dbReference type="SUPFAM" id="SSF47473">
    <property type="entry name" value="EF-hand"/>
    <property type="match status" value="1"/>
</dbReference>
<organism evidence="2 3">
    <name type="scientific">Rotaria sordida</name>
    <dbReference type="NCBI Taxonomy" id="392033"/>
    <lineage>
        <taxon>Eukaryota</taxon>
        <taxon>Metazoa</taxon>
        <taxon>Spiralia</taxon>
        <taxon>Gnathifera</taxon>
        <taxon>Rotifera</taxon>
        <taxon>Eurotatoria</taxon>
        <taxon>Bdelloidea</taxon>
        <taxon>Philodinida</taxon>
        <taxon>Philodinidae</taxon>
        <taxon>Rotaria</taxon>
    </lineage>
</organism>
<gene>
    <name evidence="2" type="ORF">PYM288_LOCUS27537</name>
</gene>
<dbReference type="SMART" id="SM00054">
    <property type="entry name" value="EFh"/>
    <property type="match status" value="2"/>
</dbReference>
<feature type="domain" description="EF-hand" evidence="1">
    <location>
        <begin position="6"/>
        <end position="41"/>
    </location>
</feature>
<dbReference type="InterPro" id="IPR011992">
    <property type="entry name" value="EF-hand-dom_pair"/>
</dbReference>
<dbReference type="AlphaFoldDB" id="A0A815ADA3"/>